<dbReference type="Proteomes" id="UP001589683">
    <property type="component" value="Unassembled WGS sequence"/>
</dbReference>
<dbReference type="InterPro" id="IPR005331">
    <property type="entry name" value="Sulfotransferase"/>
</dbReference>
<proteinExistence type="predicted"/>
<comment type="caution">
    <text evidence="1">The sequence shown here is derived from an EMBL/GenBank/DDBJ whole genome shotgun (WGS) entry which is preliminary data.</text>
</comment>
<dbReference type="Pfam" id="PF03567">
    <property type="entry name" value="Sulfotransfer_2"/>
    <property type="match status" value="1"/>
</dbReference>
<organism evidence="1 2">
    <name type="scientific">Pseudohalocynthiibacter aestuariivivens</name>
    <dbReference type="NCBI Taxonomy" id="1591409"/>
    <lineage>
        <taxon>Bacteria</taxon>
        <taxon>Pseudomonadati</taxon>
        <taxon>Pseudomonadota</taxon>
        <taxon>Alphaproteobacteria</taxon>
        <taxon>Rhodobacterales</taxon>
        <taxon>Paracoccaceae</taxon>
        <taxon>Pseudohalocynthiibacter</taxon>
    </lineage>
</organism>
<reference evidence="1 2" key="1">
    <citation type="submission" date="2024-09" db="EMBL/GenBank/DDBJ databases">
        <authorList>
            <person name="Sun Q."/>
            <person name="Mori K."/>
        </authorList>
    </citation>
    <scope>NUCLEOTIDE SEQUENCE [LARGE SCALE GENOMIC DNA]</scope>
    <source>
        <strain evidence="1 2">CECT 8726</strain>
    </source>
</reference>
<evidence type="ECO:0000313" key="2">
    <source>
        <dbReference type="Proteomes" id="UP001589683"/>
    </source>
</evidence>
<sequence length="215" mass="25073">MIISRGRRYIFIHIPKTGGTSMALALETRAMKDDIMLGDTPKAVKRRHRVKGVPTSGRLWKHSRLAGIYGLVTQEDVENFYIFTMVRNPWDRLVSYYRWLRVQTFKHPAVTLAKVHNFSNFLNHAETKSSIRREPYGSYVRDANGVERCALFVRLEHLEQDLNPLESHLGFAMRPFPQTNASKREQDYRTVYSDQDAELVQTLCSEDIRRFGYAF</sequence>
<gene>
    <name evidence="1" type="ORF">ACFFUT_06355</name>
</gene>
<dbReference type="RefSeq" id="WP_213888795.1">
    <property type="nucleotide sequence ID" value="NZ_JAGFNU010000005.1"/>
</dbReference>
<dbReference type="Gene3D" id="3.40.50.300">
    <property type="entry name" value="P-loop containing nucleotide triphosphate hydrolases"/>
    <property type="match status" value="1"/>
</dbReference>
<accession>A0ABV5JFB0</accession>
<protein>
    <submittedName>
        <fullName evidence="1">Sulfotransferase family 2 domain-containing protein</fullName>
    </submittedName>
</protein>
<dbReference type="SUPFAM" id="SSF52540">
    <property type="entry name" value="P-loop containing nucleoside triphosphate hydrolases"/>
    <property type="match status" value="1"/>
</dbReference>
<name>A0ABV5JFB0_9RHOB</name>
<dbReference type="InterPro" id="IPR027417">
    <property type="entry name" value="P-loop_NTPase"/>
</dbReference>
<keyword evidence="2" id="KW-1185">Reference proteome</keyword>
<dbReference type="EMBL" id="JBHMEA010000016">
    <property type="protein sequence ID" value="MFB9231408.1"/>
    <property type="molecule type" value="Genomic_DNA"/>
</dbReference>
<evidence type="ECO:0000313" key="1">
    <source>
        <dbReference type="EMBL" id="MFB9231408.1"/>
    </source>
</evidence>